<reference evidence="5 6" key="1">
    <citation type="journal article" date="2017" name="PLoS Biol.">
        <title>The sea cucumber genome provides insights into morphological evolution and visceral regeneration.</title>
        <authorList>
            <person name="Zhang X."/>
            <person name="Sun L."/>
            <person name="Yuan J."/>
            <person name="Sun Y."/>
            <person name="Gao Y."/>
            <person name="Zhang L."/>
            <person name="Li S."/>
            <person name="Dai H."/>
            <person name="Hamel J.F."/>
            <person name="Liu C."/>
            <person name="Yu Y."/>
            <person name="Liu S."/>
            <person name="Lin W."/>
            <person name="Guo K."/>
            <person name="Jin S."/>
            <person name="Xu P."/>
            <person name="Storey K.B."/>
            <person name="Huan P."/>
            <person name="Zhang T."/>
            <person name="Zhou Y."/>
            <person name="Zhang J."/>
            <person name="Lin C."/>
            <person name="Li X."/>
            <person name="Xing L."/>
            <person name="Huo D."/>
            <person name="Sun M."/>
            <person name="Wang L."/>
            <person name="Mercier A."/>
            <person name="Li F."/>
            <person name="Yang H."/>
            <person name="Xiang J."/>
        </authorList>
    </citation>
    <scope>NUCLEOTIDE SEQUENCE [LARGE SCALE GENOMIC DNA]</scope>
    <source>
        <strain evidence="5">Shaxun</strain>
        <tissue evidence="5">Muscle</tissue>
    </source>
</reference>
<evidence type="ECO:0000313" key="6">
    <source>
        <dbReference type="Proteomes" id="UP000230750"/>
    </source>
</evidence>
<evidence type="ECO:0000313" key="5">
    <source>
        <dbReference type="EMBL" id="PIK39464.1"/>
    </source>
</evidence>
<evidence type="ECO:0000259" key="4">
    <source>
        <dbReference type="PROSITE" id="PS50837"/>
    </source>
</evidence>
<dbReference type="SMART" id="SM00409">
    <property type="entry name" value="IG"/>
    <property type="match status" value="2"/>
</dbReference>
<evidence type="ECO:0000259" key="3">
    <source>
        <dbReference type="PROSITE" id="PS50835"/>
    </source>
</evidence>
<proteinExistence type="predicted"/>
<dbReference type="InterPro" id="IPR036179">
    <property type="entry name" value="Ig-like_dom_sf"/>
</dbReference>
<keyword evidence="2" id="KW-0732">Signal</keyword>
<dbReference type="SUPFAM" id="SSF52540">
    <property type="entry name" value="P-loop containing nucleoside triphosphate hydrolases"/>
    <property type="match status" value="1"/>
</dbReference>
<evidence type="ECO:0008006" key="7">
    <source>
        <dbReference type="Google" id="ProtNLM"/>
    </source>
</evidence>
<dbReference type="Gene3D" id="2.60.40.10">
    <property type="entry name" value="Immunoglobulins"/>
    <property type="match status" value="1"/>
</dbReference>
<dbReference type="STRING" id="307972.A0A2G8JUM6"/>
<dbReference type="OrthoDB" id="120976at2759"/>
<dbReference type="Gene3D" id="3.40.50.300">
    <property type="entry name" value="P-loop containing nucleotide triphosphate hydrolases"/>
    <property type="match status" value="1"/>
</dbReference>
<feature type="signal peptide" evidence="2">
    <location>
        <begin position="1"/>
        <end position="18"/>
    </location>
</feature>
<protein>
    <recommendedName>
        <fullName evidence="7">NLR family CARD domain-containing protein 4</fullName>
    </recommendedName>
</protein>
<gene>
    <name evidence="5" type="ORF">BSL78_23692</name>
</gene>
<dbReference type="EMBL" id="MRZV01001237">
    <property type="protein sequence ID" value="PIK39464.1"/>
    <property type="molecule type" value="Genomic_DNA"/>
</dbReference>
<dbReference type="InterPro" id="IPR003599">
    <property type="entry name" value="Ig_sub"/>
</dbReference>
<feature type="chain" id="PRO_5013950103" description="NLR family CARD domain-containing protein 4" evidence="2">
    <location>
        <begin position="19"/>
        <end position="1203"/>
    </location>
</feature>
<dbReference type="PROSITE" id="PS50837">
    <property type="entry name" value="NACHT"/>
    <property type="match status" value="1"/>
</dbReference>
<dbReference type="Pfam" id="PF05729">
    <property type="entry name" value="NACHT"/>
    <property type="match status" value="1"/>
</dbReference>
<dbReference type="InterPro" id="IPR013783">
    <property type="entry name" value="Ig-like_fold"/>
</dbReference>
<evidence type="ECO:0000256" key="1">
    <source>
        <dbReference type="SAM" id="Phobius"/>
    </source>
</evidence>
<sequence length="1203" mass="138994">MESVVFTTLMLLILIAHSEITTNENECDLIQYITIGSNGTIQCSFSEYHAVSWYYPEKDKPILFYEEGDKRGNGYVSGDYDVYPNGSLFIRNVTLEQETLFRVTKVISLSEPTISYLIRVQTIIAPVMTHPVIEQCQDQIKLCYTSNEGVSTLSCIVKNVRPQIFLLWSLRNDGRDMPLTSEFTVESRNNMTFTSRSTLQLSNKFPLLSVLVCRAEENNWLLEESETLVIFEQRDVDIESKTNKQYIELHSTMVISCKITIMHVLVWKRIDTYNKEEVILLSVKTWKNDVNETYNNDFRLEQDGSLLLQDTDWHHQGRYICLSTDYSTEQIRTVDVIIFVLPVPRYIQVTGCEHQLYCVMKVTQGDSLTCFVYRIRPKVDLEWKVHSKETKVSFLQQKHTISQNGDNYDITLTSKIAVIPTTKDRVTIECRVVGPNAEIFNLSATMDILIPHEQKNENSVTVMTVVIAGAIGVLVVIVLAVLLIIRRVRYSNDKRKAGNTNEETLPMMSQPMDLNNEKNTMEQLINELKGKYELLYDAVQPIPYIRDRMFCVDNVYVEGSIEYLAQTPGINSKNDWKPLASYRQLLDIIGDKSKRQILEGDPGYGKSTLTLQLAYDWCNIISNSPISKVKVLIFLRLRQLGGVQSIYDAIRKFILAKDSKFTEDDVKSLLNKSGSVLFILDGYDEYPDQDNMDTDVSLIIKKEIMRDFNVILTTRTSYLPKYRVPQTSRVRLKGFDETARDQYIRKAVVGNDDDAVEKIKLKLKQNPVLGDMCEVPLFFVMFAHMTHESENLQTFHSVTGFFRFMISCFHSHLRNKMSDENVKMLEAHESDHNWLDKVAFEALSGDHQQIVWKKEQLVKLFGEEFYKHYIQLGILVEDDVLNFDDRRAAAYYAQYNVEVRFYHKLFCEWYAAHYLARNVSKLSSNADQLLGNLDPYDLQYVYRFACGLNKEASEHIIKYLQRTDEGQKFAILCILEQEGNMQNLVEIVTKLVSNNIEIHKNDSRLLQRSTSQILEFASKKEIPITCLNLKGSFKQCEESNIVLHSGLTLTDLSTIENIQIEMEKEMNEPKVLSEEEIKTIFQYVLRSGTFKKLSFDSCLLPLTFSLESIPAEMQSRDIKVFWNDYGYSLNLQSGVWEVDNEEVVRKLCTKDVCISYYDSELLQRCTIQLLENASYHDLQSEQSIQTMSYLCTYVKANDEIFLT</sequence>
<dbReference type="PANTHER" id="PTHR46312">
    <property type="entry name" value="NACHT DOMAIN-CONTAINING PROTEIN"/>
    <property type="match status" value="1"/>
</dbReference>
<dbReference type="PROSITE" id="PS50835">
    <property type="entry name" value="IG_LIKE"/>
    <property type="match status" value="2"/>
</dbReference>
<dbReference type="InterPro" id="IPR007110">
    <property type="entry name" value="Ig-like_dom"/>
</dbReference>
<dbReference type="Proteomes" id="UP000230750">
    <property type="component" value="Unassembled WGS sequence"/>
</dbReference>
<dbReference type="SUPFAM" id="SSF48726">
    <property type="entry name" value="Immunoglobulin"/>
    <property type="match status" value="2"/>
</dbReference>
<dbReference type="InterPro" id="IPR007111">
    <property type="entry name" value="NACHT_NTPase"/>
</dbReference>
<dbReference type="AlphaFoldDB" id="A0A2G8JUM6"/>
<keyword evidence="1" id="KW-1133">Transmembrane helix</keyword>
<dbReference type="PANTHER" id="PTHR46312:SF2">
    <property type="entry name" value="NUCLEOTIDE-BINDING OLIGOMERIZATION DOMAIN-CONTAINING PROTEIN 2-LIKE"/>
    <property type="match status" value="1"/>
</dbReference>
<feature type="transmembrane region" description="Helical" evidence="1">
    <location>
        <begin position="460"/>
        <end position="485"/>
    </location>
</feature>
<feature type="domain" description="Ig-like" evidence="3">
    <location>
        <begin position="344"/>
        <end position="447"/>
    </location>
</feature>
<keyword evidence="1" id="KW-0472">Membrane</keyword>
<organism evidence="5 6">
    <name type="scientific">Stichopus japonicus</name>
    <name type="common">Sea cucumber</name>
    <dbReference type="NCBI Taxonomy" id="307972"/>
    <lineage>
        <taxon>Eukaryota</taxon>
        <taxon>Metazoa</taxon>
        <taxon>Echinodermata</taxon>
        <taxon>Eleutherozoa</taxon>
        <taxon>Echinozoa</taxon>
        <taxon>Holothuroidea</taxon>
        <taxon>Aspidochirotacea</taxon>
        <taxon>Aspidochirotida</taxon>
        <taxon>Stichopodidae</taxon>
        <taxon>Apostichopus</taxon>
    </lineage>
</organism>
<feature type="domain" description="Ig-like" evidence="3">
    <location>
        <begin position="131"/>
        <end position="229"/>
    </location>
</feature>
<keyword evidence="6" id="KW-1185">Reference proteome</keyword>
<evidence type="ECO:0000256" key="2">
    <source>
        <dbReference type="SAM" id="SignalP"/>
    </source>
</evidence>
<comment type="caution">
    <text evidence="5">The sequence shown here is derived from an EMBL/GenBank/DDBJ whole genome shotgun (WGS) entry which is preliminary data.</text>
</comment>
<dbReference type="InterPro" id="IPR027417">
    <property type="entry name" value="P-loop_NTPase"/>
</dbReference>
<name>A0A2G8JUM6_STIJA</name>
<feature type="domain" description="NACHT" evidence="4">
    <location>
        <begin position="594"/>
        <end position="717"/>
    </location>
</feature>
<keyword evidence="1" id="KW-0812">Transmembrane</keyword>
<accession>A0A2G8JUM6</accession>